<protein>
    <recommendedName>
        <fullName evidence="3">ApbE family protein</fullName>
    </recommendedName>
</protein>
<accession>A0A1H8FQF4</accession>
<evidence type="ECO:0008006" key="3">
    <source>
        <dbReference type="Google" id="ProtNLM"/>
    </source>
</evidence>
<evidence type="ECO:0000313" key="2">
    <source>
        <dbReference type="Proteomes" id="UP000199054"/>
    </source>
</evidence>
<dbReference type="RefSeq" id="WP_170851742.1">
    <property type="nucleotide sequence ID" value="NZ_CP067124.1"/>
</dbReference>
<dbReference type="AlphaFoldDB" id="A0A1H8FQF4"/>
<reference evidence="1 2" key="1">
    <citation type="submission" date="2016-10" db="EMBL/GenBank/DDBJ databases">
        <authorList>
            <person name="de Groot N.N."/>
        </authorList>
    </citation>
    <scope>NUCLEOTIDE SEQUENCE [LARGE SCALE GENOMIC DNA]</scope>
    <source>
        <strain evidence="1 2">DSM 8512</strain>
    </source>
</reference>
<name>A0A1H8FQF4_9RHOB</name>
<evidence type="ECO:0000313" key="1">
    <source>
        <dbReference type="EMBL" id="SEN33714.1"/>
    </source>
</evidence>
<organism evidence="1 2">
    <name type="scientific">Paracoccus alcaliphilus</name>
    <dbReference type="NCBI Taxonomy" id="34002"/>
    <lineage>
        <taxon>Bacteria</taxon>
        <taxon>Pseudomonadati</taxon>
        <taxon>Pseudomonadota</taxon>
        <taxon>Alphaproteobacteria</taxon>
        <taxon>Rhodobacterales</taxon>
        <taxon>Paracoccaceae</taxon>
        <taxon>Paracoccus</taxon>
    </lineage>
</organism>
<dbReference type="STRING" id="34002.SAMN04489859_1004171"/>
<dbReference type="Proteomes" id="UP000199054">
    <property type="component" value="Unassembled WGS sequence"/>
</dbReference>
<gene>
    <name evidence="1" type="ORF">SAMN04489859_1004171</name>
</gene>
<dbReference type="EMBL" id="FODE01000004">
    <property type="protein sequence ID" value="SEN33714.1"/>
    <property type="molecule type" value="Genomic_DNA"/>
</dbReference>
<proteinExistence type="predicted"/>
<sequence length="55" mass="5369">MEILLVLAIFLLAAGGLGLGLIAGRGPLKGSCGGMACLKGIACDGCPNRGSGEPR</sequence>
<keyword evidence="2" id="KW-1185">Reference proteome</keyword>